<proteinExistence type="predicted"/>
<feature type="non-terminal residue" evidence="1">
    <location>
        <position position="271"/>
    </location>
</feature>
<evidence type="ECO:0000313" key="1">
    <source>
        <dbReference type="EMBL" id="GAI95964.1"/>
    </source>
</evidence>
<reference evidence="1" key="1">
    <citation type="journal article" date="2014" name="Front. Microbiol.">
        <title>High frequency of phylogenetically diverse reductive dehalogenase-homologous genes in deep subseafloor sedimentary metagenomes.</title>
        <authorList>
            <person name="Kawai M."/>
            <person name="Futagami T."/>
            <person name="Toyoda A."/>
            <person name="Takaki Y."/>
            <person name="Nishi S."/>
            <person name="Hori S."/>
            <person name="Arai W."/>
            <person name="Tsubouchi T."/>
            <person name="Morono Y."/>
            <person name="Uchiyama I."/>
            <person name="Ito T."/>
            <person name="Fujiyama A."/>
            <person name="Inagaki F."/>
            <person name="Takami H."/>
        </authorList>
    </citation>
    <scope>NUCLEOTIDE SEQUENCE</scope>
    <source>
        <strain evidence="1">Expedition CK06-06</strain>
    </source>
</reference>
<dbReference type="AlphaFoldDB" id="X1UUF3"/>
<comment type="caution">
    <text evidence="1">The sequence shown here is derived from an EMBL/GenBank/DDBJ whole genome shotgun (WGS) entry which is preliminary data.</text>
</comment>
<protein>
    <submittedName>
        <fullName evidence="1">Uncharacterized protein</fullName>
    </submittedName>
</protein>
<gene>
    <name evidence="1" type="ORF">S12H4_35080</name>
</gene>
<dbReference type="SUPFAM" id="SSF51126">
    <property type="entry name" value="Pectin lyase-like"/>
    <property type="match status" value="1"/>
</dbReference>
<dbReference type="InterPro" id="IPR011050">
    <property type="entry name" value="Pectin_lyase_fold/virulence"/>
</dbReference>
<sequence>IKIGRGPLLRLRNNYHGYRGGNYPADFRDIFVENVTIKEADSGAIFVAGVEGAPVKDIFLKNCTIEKAAEPVTEIQYAENVVLDNVYANGELQPTHPKPIPLAKKKIDGTPSISPVRSGKWSDATIWNTGRDGGGTIWNGAPAGRLPDGTKDKRVLIGKKEAAPAGVTVILDMDIDDTYEVRIYEKSALVIPSGYTLKIGSLRPDRTNSAVRQSGGNLISPHLRIDDVTCQYLITGGSIQVGTLGLDEGSLTIDDSAATIKSISATNVFQA</sequence>
<dbReference type="Gene3D" id="2.160.20.10">
    <property type="entry name" value="Single-stranded right-handed beta-helix, Pectin lyase-like"/>
    <property type="match status" value="1"/>
</dbReference>
<dbReference type="EMBL" id="BARW01020808">
    <property type="protein sequence ID" value="GAI95964.1"/>
    <property type="molecule type" value="Genomic_DNA"/>
</dbReference>
<feature type="non-terminal residue" evidence="1">
    <location>
        <position position="1"/>
    </location>
</feature>
<dbReference type="InterPro" id="IPR012334">
    <property type="entry name" value="Pectin_lyas_fold"/>
</dbReference>
<organism evidence="1">
    <name type="scientific">marine sediment metagenome</name>
    <dbReference type="NCBI Taxonomy" id="412755"/>
    <lineage>
        <taxon>unclassified sequences</taxon>
        <taxon>metagenomes</taxon>
        <taxon>ecological metagenomes</taxon>
    </lineage>
</organism>
<name>X1UUF3_9ZZZZ</name>
<accession>X1UUF3</accession>